<proteinExistence type="predicted"/>
<feature type="transmembrane region" description="Helical" evidence="1">
    <location>
        <begin position="50"/>
        <end position="70"/>
    </location>
</feature>
<dbReference type="OrthoDB" id="3826074at2"/>
<organism evidence="2 3">
    <name type="scientific">Kribbella albertanoniae</name>
    <dbReference type="NCBI Taxonomy" id="1266829"/>
    <lineage>
        <taxon>Bacteria</taxon>
        <taxon>Bacillati</taxon>
        <taxon>Actinomycetota</taxon>
        <taxon>Actinomycetes</taxon>
        <taxon>Propionibacteriales</taxon>
        <taxon>Kribbellaceae</taxon>
        <taxon>Kribbella</taxon>
    </lineage>
</organism>
<evidence type="ECO:0000313" key="3">
    <source>
        <dbReference type="Proteomes" id="UP000295075"/>
    </source>
</evidence>
<evidence type="ECO:0008006" key="4">
    <source>
        <dbReference type="Google" id="ProtNLM"/>
    </source>
</evidence>
<evidence type="ECO:0000313" key="2">
    <source>
        <dbReference type="EMBL" id="TDC17715.1"/>
    </source>
</evidence>
<dbReference type="RefSeq" id="WP_132414323.1">
    <property type="nucleotide sequence ID" value="NZ_SMKA01000266.1"/>
</dbReference>
<keyword evidence="1" id="KW-0812">Transmembrane</keyword>
<protein>
    <recommendedName>
        <fullName evidence="4">PASTA domain-containing protein</fullName>
    </recommendedName>
</protein>
<name>A0A4R4P6G3_9ACTN</name>
<comment type="caution">
    <text evidence="2">The sequence shown here is derived from an EMBL/GenBank/DDBJ whole genome shotgun (WGS) entry which is preliminary data.</text>
</comment>
<gene>
    <name evidence="2" type="ORF">E1261_36585</name>
</gene>
<dbReference type="AlphaFoldDB" id="A0A4R4P6G3"/>
<evidence type="ECO:0000256" key="1">
    <source>
        <dbReference type="SAM" id="Phobius"/>
    </source>
</evidence>
<sequence length="267" mass="28372">MTNSLDFIRTLDQTATADPATQVTPETRADLLRSITATPMPLKRPVRRRLVPVLAAAAAVAAITALVVHVPGDNNQPPQALGAALSFTTEGDVMKVRVLDPEADVARYNKEFQQQGLNITLRLQPVSPSIVGQDIAMSGNSDDPEQIIPGRYPKDCKGTPASPCVPEFTVPLGFRGQADLYVGRTAKPGEAYSSAGDITGPGEALEGVDFKGRTVGYVLGRLAERGFSAEYRVGAKSEQSASAPPSWVVQDAVPSSDHHVILFVETP</sequence>
<reference evidence="2 3" key="1">
    <citation type="submission" date="2019-03" db="EMBL/GenBank/DDBJ databases">
        <title>Draft genome sequences of novel Actinobacteria.</title>
        <authorList>
            <person name="Sahin N."/>
            <person name="Ay H."/>
            <person name="Saygin H."/>
        </authorList>
    </citation>
    <scope>NUCLEOTIDE SEQUENCE [LARGE SCALE GENOMIC DNA]</scope>
    <source>
        <strain evidence="2 3">JCM 30547</strain>
    </source>
</reference>
<dbReference type="EMBL" id="SMKA01000266">
    <property type="protein sequence ID" value="TDC17715.1"/>
    <property type="molecule type" value="Genomic_DNA"/>
</dbReference>
<keyword evidence="1" id="KW-1133">Transmembrane helix</keyword>
<keyword evidence="1" id="KW-0472">Membrane</keyword>
<accession>A0A4R4P6G3</accession>
<keyword evidence="3" id="KW-1185">Reference proteome</keyword>
<dbReference type="Proteomes" id="UP000295075">
    <property type="component" value="Unassembled WGS sequence"/>
</dbReference>